<dbReference type="Proteomes" id="UP001311799">
    <property type="component" value="Unassembled WGS sequence"/>
</dbReference>
<keyword evidence="5" id="KW-1185">Reference proteome</keyword>
<organism evidence="4 5">
    <name type="scientific">Cryptosporidium xiaoi</name>
    <dbReference type="NCBI Taxonomy" id="659607"/>
    <lineage>
        <taxon>Eukaryota</taxon>
        <taxon>Sar</taxon>
        <taxon>Alveolata</taxon>
        <taxon>Apicomplexa</taxon>
        <taxon>Conoidasida</taxon>
        <taxon>Coccidia</taxon>
        <taxon>Eucoccidiorida</taxon>
        <taxon>Eimeriorina</taxon>
        <taxon>Cryptosporidiidae</taxon>
        <taxon>Cryptosporidium</taxon>
    </lineage>
</organism>
<feature type="domain" description="Nuclear speckle splicing regulatory protein 1 N-terminal" evidence="3">
    <location>
        <begin position="91"/>
        <end position="159"/>
    </location>
</feature>
<comment type="similarity">
    <text evidence="1">Belongs to the NSRP1 family.</text>
</comment>
<evidence type="ECO:0000313" key="5">
    <source>
        <dbReference type="Proteomes" id="UP001311799"/>
    </source>
</evidence>
<dbReference type="Pfam" id="PF09745">
    <property type="entry name" value="NSRP1_N"/>
    <property type="match status" value="1"/>
</dbReference>
<reference evidence="4 5" key="1">
    <citation type="submission" date="2023-10" db="EMBL/GenBank/DDBJ databases">
        <title>Comparative genomics analysis reveals potential genetic determinants of host preference in Cryptosporidium xiaoi.</title>
        <authorList>
            <person name="Xiao L."/>
            <person name="Li J."/>
        </authorList>
    </citation>
    <scope>NUCLEOTIDE SEQUENCE [LARGE SCALE GENOMIC DNA]</scope>
    <source>
        <strain evidence="4 5">52996</strain>
    </source>
</reference>
<evidence type="ECO:0000256" key="2">
    <source>
        <dbReference type="ARBA" id="ARBA00023054"/>
    </source>
</evidence>
<dbReference type="GO" id="GO:0000381">
    <property type="term" value="P:regulation of alternative mRNA splicing, via spliceosome"/>
    <property type="evidence" value="ECO:0007669"/>
    <property type="project" value="InterPro"/>
</dbReference>
<dbReference type="AlphaFoldDB" id="A0AAV9Y0N1"/>
<protein>
    <recommendedName>
        <fullName evidence="3">Nuclear speckle splicing regulatory protein 1 N-terminal domain-containing protein</fullName>
    </recommendedName>
</protein>
<sequence length="292" mass="34399">MCKNEKLSLSFGINKNKSLDKNVRDKINKLFSDDDSNSKDTDNSDSHIKKLSIEKYFNQNDYKRSEEFYKNHPELLLEFEENNEHVNDDFKTKKTYNNEESKPRYMDKIQEYVNLRSIEKQEINEEIIQKEIQAENNEMVFITSSYKNVLTEREALKRKLSKSLSNDIGVCFDKNIFNMRLNSKEAKDYEVNINDCDTEKTSDSNNKDSLKFKTDSKVCNDYKFNNSNSEFDNKEINNSNIATELDKSIKISVNKKSKNTENDVQIKILKARERYLLRKQARSMNSKKETNA</sequence>
<accession>A0AAV9Y0N1</accession>
<name>A0AAV9Y0N1_9CRYT</name>
<gene>
    <name evidence="4" type="ORF">RS030_162</name>
</gene>
<evidence type="ECO:0000313" key="4">
    <source>
        <dbReference type="EMBL" id="KAK6589737.1"/>
    </source>
</evidence>
<proteinExistence type="inferred from homology"/>
<comment type="caution">
    <text evidence="4">The sequence shown here is derived from an EMBL/GenBank/DDBJ whole genome shotgun (WGS) entry which is preliminary data.</text>
</comment>
<evidence type="ECO:0000256" key="1">
    <source>
        <dbReference type="ARBA" id="ARBA00010126"/>
    </source>
</evidence>
<dbReference type="InterPro" id="IPR018612">
    <property type="entry name" value="NSRP1_N"/>
</dbReference>
<dbReference type="EMBL" id="JAWDEY010000011">
    <property type="protein sequence ID" value="KAK6589737.1"/>
    <property type="molecule type" value="Genomic_DNA"/>
</dbReference>
<evidence type="ECO:0000259" key="3">
    <source>
        <dbReference type="Pfam" id="PF09745"/>
    </source>
</evidence>
<keyword evidence="2" id="KW-0175">Coiled coil</keyword>